<dbReference type="SUPFAM" id="SSF52540">
    <property type="entry name" value="P-loop containing nucleoside triphosphate hydrolases"/>
    <property type="match status" value="1"/>
</dbReference>
<evidence type="ECO:0000256" key="1">
    <source>
        <dbReference type="ARBA" id="ARBA00004370"/>
    </source>
</evidence>
<evidence type="ECO:0000256" key="14">
    <source>
        <dbReference type="ARBA" id="ARBA00061570"/>
    </source>
</evidence>
<dbReference type="SMART" id="SM00382">
    <property type="entry name" value="AAA"/>
    <property type="match status" value="1"/>
</dbReference>
<dbReference type="InterPro" id="IPR000642">
    <property type="entry name" value="Peptidase_M41"/>
</dbReference>
<evidence type="ECO:0000256" key="13">
    <source>
        <dbReference type="ARBA" id="ARBA00023136"/>
    </source>
</evidence>
<comment type="cofactor">
    <cofactor evidence="15">
        <name>Zn(2+)</name>
        <dbReference type="ChEBI" id="CHEBI:29105"/>
    </cofactor>
    <text evidence="15">Binds 1 zinc ion per subunit.</text>
</comment>
<dbReference type="EC" id="3.4.24.-" evidence="15"/>
<feature type="domain" description="AAA+ ATPase" evidence="17">
    <location>
        <begin position="188"/>
        <end position="327"/>
    </location>
</feature>
<dbReference type="CDD" id="cd19501">
    <property type="entry name" value="RecA-like_FtsH"/>
    <property type="match status" value="1"/>
</dbReference>
<comment type="function">
    <text evidence="15">Acts as a processive, ATP-dependent zinc metallopeptidase for both cytoplasmic and membrane proteins. Plays a role in the quality control of integral membrane proteins.</text>
</comment>
<dbReference type="PROSITE" id="PS00674">
    <property type="entry name" value="AAA"/>
    <property type="match status" value="1"/>
</dbReference>
<keyword evidence="10 15" id="KW-0067">ATP-binding</keyword>
<dbReference type="FunFam" id="3.40.50.300:FF:000001">
    <property type="entry name" value="ATP-dependent zinc metalloprotease FtsH"/>
    <property type="match status" value="1"/>
</dbReference>
<dbReference type="GO" id="GO:0004176">
    <property type="term" value="F:ATP-dependent peptidase activity"/>
    <property type="evidence" value="ECO:0007669"/>
    <property type="project" value="InterPro"/>
</dbReference>
<evidence type="ECO:0000256" key="10">
    <source>
        <dbReference type="ARBA" id="ARBA00022840"/>
    </source>
</evidence>
<evidence type="ECO:0000313" key="19">
    <source>
        <dbReference type="Proteomes" id="UP000316253"/>
    </source>
</evidence>
<dbReference type="GO" id="GO:0008270">
    <property type="term" value="F:zinc ion binding"/>
    <property type="evidence" value="ECO:0007669"/>
    <property type="project" value="UniProtKB-UniRule"/>
</dbReference>
<dbReference type="GO" id="GO:0030163">
    <property type="term" value="P:protein catabolic process"/>
    <property type="evidence" value="ECO:0007669"/>
    <property type="project" value="UniProtKB-UniRule"/>
</dbReference>
<evidence type="ECO:0000256" key="16">
    <source>
        <dbReference type="RuleBase" id="RU003651"/>
    </source>
</evidence>
<dbReference type="InterPro" id="IPR041569">
    <property type="entry name" value="AAA_lid_3"/>
</dbReference>
<keyword evidence="13 15" id="KW-0472">Membrane</keyword>
<dbReference type="AlphaFoldDB" id="A0A554JBQ4"/>
<keyword evidence="18" id="KW-0132">Cell division</keyword>
<dbReference type="Proteomes" id="UP000316253">
    <property type="component" value="Unassembled WGS sequence"/>
</dbReference>
<keyword evidence="9 15" id="KW-0862">Zinc</keyword>
<dbReference type="Gene3D" id="1.10.8.60">
    <property type="match status" value="1"/>
</dbReference>
<evidence type="ECO:0000313" key="18">
    <source>
        <dbReference type="EMBL" id="TSC65817.1"/>
    </source>
</evidence>
<dbReference type="Gene3D" id="3.40.50.300">
    <property type="entry name" value="P-loop containing nucleotide triphosphate hydrolases"/>
    <property type="match status" value="1"/>
</dbReference>
<dbReference type="InterPro" id="IPR037219">
    <property type="entry name" value="Peptidase_M41-like"/>
</dbReference>
<feature type="transmembrane region" description="Helical" evidence="15">
    <location>
        <begin position="104"/>
        <end position="125"/>
    </location>
</feature>
<keyword evidence="3 15" id="KW-1003">Cell membrane</keyword>
<dbReference type="PANTHER" id="PTHR23076:SF97">
    <property type="entry name" value="ATP-DEPENDENT ZINC METALLOPROTEASE YME1L1"/>
    <property type="match status" value="1"/>
</dbReference>
<keyword evidence="4 15" id="KW-0645">Protease</keyword>
<feature type="active site" evidence="15">
    <location>
        <position position="419"/>
    </location>
</feature>
<dbReference type="InterPro" id="IPR027417">
    <property type="entry name" value="P-loop_NTPase"/>
</dbReference>
<gene>
    <name evidence="15" type="primary">ftsH</name>
    <name evidence="18" type="ORF">CEO22_339</name>
</gene>
<feature type="transmembrane region" description="Helical" evidence="15">
    <location>
        <begin position="9"/>
        <end position="27"/>
    </location>
</feature>
<keyword evidence="18" id="KW-0131">Cell cycle</keyword>
<reference evidence="18 19" key="1">
    <citation type="submission" date="2017-08" db="EMBL/GenBank/DDBJ databases">
        <title>Mechanisms for carbon and nitrogen cycling indicate functional differentiation within the Candidate Phyla Radiation.</title>
        <authorList>
            <person name="Danczak R.E."/>
            <person name="Johnston M.D."/>
            <person name="Kenah C."/>
            <person name="Slattery M."/>
            <person name="Wrighton K.C."/>
            <person name="Wilkins M.J."/>
        </authorList>
    </citation>
    <scope>NUCLEOTIDE SEQUENCE [LARGE SCALE GENOMIC DNA]</scope>
    <source>
        <strain evidence="18">Gr01-1014_85</strain>
    </source>
</reference>
<dbReference type="EMBL" id="VMFD01000026">
    <property type="protein sequence ID" value="TSC65817.1"/>
    <property type="molecule type" value="Genomic_DNA"/>
</dbReference>
<evidence type="ECO:0000256" key="15">
    <source>
        <dbReference type="HAMAP-Rule" id="MF_01458"/>
    </source>
</evidence>
<evidence type="ECO:0000256" key="6">
    <source>
        <dbReference type="ARBA" id="ARBA00022723"/>
    </source>
</evidence>
<dbReference type="InterPro" id="IPR003960">
    <property type="entry name" value="ATPase_AAA_CS"/>
</dbReference>
<protein>
    <recommendedName>
        <fullName evidence="15">ATP-dependent zinc metalloprotease FtsH</fullName>
        <ecNumber evidence="15">3.4.24.-</ecNumber>
    </recommendedName>
</protein>
<dbReference type="InterPro" id="IPR003959">
    <property type="entry name" value="ATPase_AAA_core"/>
</dbReference>
<dbReference type="NCBIfam" id="TIGR01241">
    <property type="entry name" value="FtsH_fam"/>
    <property type="match status" value="1"/>
</dbReference>
<feature type="binding site" evidence="15">
    <location>
        <position position="422"/>
    </location>
    <ligand>
        <name>Zn(2+)</name>
        <dbReference type="ChEBI" id="CHEBI:29105"/>
        <note>catalytic</note>
    </ligand>
</feature>
<comment type="similarity">
    <text evidence="2 15">In the C-terminal section; belongs to the peptidase M41 family.</text>
</comment>
<keyword evidence="5 15" id="KW-0812">Transmembrane</keyword>
<comment type="similarity">
    <text evidence="16">Belongs to the AAA ATPase family.</text>
</comment>
<comment type="similarity">
    <text evidence="14 15">In the central section; belongs to the AAA ATPase family.</text>
</comment>
<name>A0A554JBQ4_9BACT</name>
<feature type="binding site" evidence="15">
    <location>
        <position position="494"/>
    </location>
    <ligand>
        <name>Zn(2+)</name>
        <dbReference type="ChEBI" id="CHEBI:29105"/>
        <note>catalytic</note>
    </ligand>
</feature>
<dbReference type="InterPro" id="IPR011546">
    <property type="entry name" value="Pept_M41_FtsH_extracell"/>
</dbReference>
<evidence type="ECO:0000256" key="8">
    <source>
        <dbReference type="ARBA" id="ARBA00022801"/>
    </source>
</evidence>
<keyword evidence="7 15" id="KW-0547">Nucleotide-binding</keyword>
<proteinExistence type="inferred from homology"/>
<evidence type="ECO:0000256" key="9">
    <source>
        <dbReference type="ARBA" id="ARBA00022833"/>
    </source>
</evidence>
<evidence type="ECO:0000259" key="17">
    <source>
        <dbReference type="SMART" id="SM00382"/>
    </source>
</evidence>
<comment type="caution">
    <text evidence="18">The sequence shown here is derived from an EMBL/GenBank/DDBJ whole genome shotgun (WGS) entry which is preliminary data.</text>
</comment>
<dbReference type="InterPro" id="IPR005936">
    <property type="entry name" value="FtsH"/>
</dbReference>
<sequence>MLGNSRQRLFGSIILTLIALVIFYTLAGQAQSKPKQVELSVLTQAIKANEVEKLIVDGNTLEAVKKNGDKLKTFKENAANLTDYGISPDTLPIEIKNPNRFDGWSSVLSTVVPLVFFGGFLWFMIRGAQGANNRAMSFGKSGAKQYIPGKNRTTFADVAGLYEAKQELAEIVEFLKNGEKFKLLGAEIPRGVLLIGPAGVGKTLLARAVAGEAEVPFFSISASEFVEMFVGVGASRVRELFATVKKQAPAVLFIDELDAVGRQRGSGMGGSHDEREQTLNQILVEMDGFETNQGVIVLAATNRPDVLDPALLRPGRFDRKVYLDNPDRAERLAILKIHAQNKPVEDSVDLDKVAAGTIGMSGAELRNVMNEAAILAARDNRKTINGHYLNLAIEKVMIGPERRNRLMSDKEKRLTAVHEAGHALLGHILPNTERIHKVTIVSRGRAGGYTWSLPEEERHYYSRQAFTDELISLLGGRTAEQVVFGEITTGAESDLNRATRIALNMVKEYGMSEKVGPITLSAEVGEDYLGRRMRQGREISEKLAETVDSEVKTIVEIASREAERLLKQHRSVLEAISAKLLEVETLDGPEFEALVNPLLGIESVAEVKTEAALAGQTPSVIAPTVPPVTPPVTPAAV</sequence>
<evidence type="ECO:0000256" key="12">
    <source>
        <dbReference type="ARBA" id="ARBA00023049"/>
    </source>
</evidence>
<dbReference type="Pfam" id="PF06480">
    <property type="entry name" value="FtsH_ext"/>
    <property type="match status" value="1"/>
</dbReference>
<keyword evidence="11 15" id="KW-1133">Transmembrane helix</keyword>
<dbReference type="PANTHER" id="PTHR23076">
    <property type="entry name" value="METALLOPROTEASE M41 FTSH"/>
    <property type="match status" value="1"/>
</dbReference>
<dbReference type="Gene3D" id="1.20.58.760">
    <property type="entry name" value="Peptidase M41"/>
    <property type="match status" value="1"/>
</dbReference>
<dbReference type="FunFam" id="1.10.8.60:FF:000001">
    <property type="entry name" value="ATP-dependent zinc metalloprotease FtsH"/>
    <property type="match status" value="1"/>
</dbReference>
<feature type="binding site" evidence="15">
    <location>
        <position position="418"/>
    </location>
    <ligand>
        <name>Zn(2+)</name>
        <dbReference type="ChEBI" id="CHEBI:29105"/>
        <note>catalytic</note>
    </ligand>
</feature>
<keyword evidence="6 15" id="KW-0479">Metal-binding</keyword>
<dbReference type="GO" id="GO:0005886">
    <property type="term" value="C:plasma membrane"/>
    <property type="evidence" value="ECO:0007669"/>
    <property type="project" value="UniProtKB-SubCell"/>
</dbReference>
<dbReference type="Pfam" id="PF01434">
    <property type="entry name" value="Peptidase_M41"/>
    <property type="match status" value="1"/>
</dbReference>
<evidence type="ECO:0000256" key="2">
    <source>
        <dbReference type="ARBA" id="ARBA00010044"/>
    </source>
</evidence>
<keyword evidence="12 15" id="KW-0482">Metalloprotease</keyword>
<dbReference type="GO" id="GO:0016887">
    <property type="term" value="F:ATP hydrolysis activity"/>
    <property type="evidence" value="ECO:0007669"/>
    <property type="project" value="UniProtKB-UniRule"/>
</dbReference>
<dbReference type="GO" id="GO:0005524">
    <property type="term" value="F:ATP binding"/>
    <property type="evidence" value="ECO:0007669"/>
    <property type="project" value="UniProtKB-UniRule"/>
</dbReference>
<dbReference type="GO" id="GO:0006508">
    <property type="term" value="P:proteolysis"/>
    <property type="evidence" value="ECO:0007669"/>
    <property type="project" value="UniProtKB-KW"/>
</dbReference>
<dbReference type="Pfam" id="PF17862">
    <property type="entry name" value="AAA_lid_3"/>
    <property type="match status" value="1"/>
</dbReference>
<evidence type="ECO:0000256" key="5">
    <source>
        <dbReference type="ARBA" id="ARBA00022692"/>
    </source>
</evidence>
<dbReference type="FunFam" id="1.20.58.760:FF:000001">
    <property type="entry name" value="ATP-dependent zinc metalloprotease FtsH"/>
    <property type="match status" value="1"/>
</dbReference>
<comment type="caution">
    <text evidence="15">Lacks conserved residue(s) required for the propagation of feature annotation.</text>
</comment>
<accession>A0A554JBQ4</accession>
<evidence type="ECO:0000256" key="7">
    <source>
        <dbReference type="ARBA" id="ARBA00022741"/>
    </source>
</evidence>
<dbReference type="HAMAP" id="MF_01458">
    <property type="entry name" value="FtsH"/>
    <property type="match status" value="1"/>
</dbReference>
<organism evidence="18 19">
    <name type="scientific">Candidatus Berkelbacteria bacterium Gr01-1014_85</name>
    <dbReference type="NCBI Taxonomy" id="2017150"/>
    <lineage>
        <taxon>Bacteria</taxon>
        <taxon>Candidatus Berkelbacteria</taxon>
    </lineage>
</organism>
<dbReference type="InterPro" id="IPR003593">
    <property type="entry name" value="AAA+_ATPase"/>
</dbReference>
<comment type="subunit">
    <text evidence="15">Homohexamer.</text>
</comment>
<evidence type="ECO:0000256" key="11">
    <source>
        <dbReference type="ARBA" id="ARBA00022989"/>
    </source>
</evidence>
<dbReference type="GO" id="GO:0004222">
    <property type="term" value="F:metalloendopeptidase activity"/>
    <property type="evidence" value="ECO:0007669"/>
    <property type="project" value="InterPro"/>
</dbReference>
<evidence type="ECO:0000256" key="3">
    <source>
        <dbReference type="ARBA" id="ARBA00022475"/>
    </source>
</evidence>
<keyword evidence="8 15" id="KW-0378">Hydrolase</keyword>
<dbReference type="GO" id="GO:0051301">
    <property type="term" value="P:cell division"/>
    <property type="evidence" value="ECO:0007669"/>
    <property type="project" value="UniProtKB-KW"/>
</dbReference>
<evidence type="ECO:0000256" key="4">
    <source>
        <dbReference type="ARBA" id="ARBA00022670"/>
    </source>
</evidence>
<dbReference type="SUPFAM" id="SSF140990">
    <property type="entry name" value="FtsH protease domain-like"/>
    <property type="match status" value="1"/>
</dbReference>
<comment type="subcellular location">
    <subcellularLocation>
        <location evidence="15">Cell membrane</location>
        <topology evidence="15">Multi-pass membrane protein</topology>
        <orientation evidence="15">Cytoplasmic side</orientation>
    </subcellularLocation>
    <subcellularLocation>
        <location evidence="1">Membrane</location>
    </subcellularLocation>
</comment>
<dbReference type="Pfam" id="PF00004">
    <property type="entry name" value="AAA"/>
    <property type="match status" value="1"/>
</dbReference>